<feature type="compositionally biased region" description="Polar residues" evidence="1">
    <location>
        <begin position="175"/>
        <end position="202"/>
    </location>
</feature>
<feature type="region of interest" description="Disordered" evidence="1">
    <location>
        <begin position="123"/>
        <end position="202"/>
    </location>
</feature>
<dbReference type="AlphaFoldDB" id="A0A7S4UVB6"/>
<accession>A0A7S4UVB6</accession>
<sequence length="202" mass="21295">MAAHMDILLGNPSSDDRVWKGRCEQEYRHWAKTRNLHATAPAAASSQSLGQSGNYYRLPVPGEPVTVSGMRRRPELNGARGEIVNGTTDEFGRITVRIYDSTAPGAGSSRKMKIQPFRLVPSGSAPTLGAPSIQDDRSSVRSISRPGSLASGMGGRALGSAISSSAKGALEGRQRLQTPAPSGLGQTVQTIRSPSAASLRNV</sequence>
<evidence type="ECO:0000313" key="2">
    <source>
        <dbReference type="EMBL" id="CAE4560448.1"/>
    </source>
</evidence>
<evidence type="ECO:0000256" key="1">
    <source>
        <dbReference type="SAM" id="MobiDB-lite"/>
    </source>
</evidence>
<protein>
    <submittedName>
        <fullName evidence="2">Uncharacterized protein</fullName>
    </submittedName>
</protein>
<proteinExistence type="predicted"/>
<dbReference type="EMBL" id="HBNR01000088">
    <property type="protein sequence ID" value="CAE4560448.1"/>
    <property type="molecule type" value="Transcribed_RNA"/>
</dbReference>
<name>A0A7S4UVB6_9DINO</name>
<reference evidence="2" key="1">
    <citation type="submission" date="2021-01" db="EMBL/GenBank/DDBJ databases">
        <authorList>
            <person name="Corre E."/>
            <person name="Pelletier E."/>
            <person name="Niang G."/>
            <person name="Scheremetjew M."/>
            <person name="Finn R."/>
            <person name="Kale V."/>
            <person name="Holt S."/>
            <person name="Cochrane G."/>
            <person name="Meng A."/>
            <person name="Brown T."/>
            <person name="Cohen L."/>
        </authorList>
    </citation>
    <scope>NUCLEOTIDE SEQUENCE</scope>
    <source>
        <strain evidence="2">CCMP3105</strain>
    </source>
</reference>
<gene>
    <name evidence="2" type="ORF">AMON00008_LOCUS67</name>
</gene>
<organism evidence="2">
    <name type="scientific">Alexandrium monilatum</name>
    <dbReference type="NCBI Taxonomy" id="311494"/>
    <lineage>
        <taxon>Eukaryota</taxon>
        <taxon>Sar</taxon>
        <taxon>Alveolata</taxon>
        <taxon>Dinophyceae</taxon>
        <taxon>Gonyaulacales</taxon>
        <taxon>Pyrocystaceae</taxon>
        <taxon>Alexandrium</taxon>
    </lineage>
</organism>